<name>A0A250F4H6_CAPSP</name>
<evidence type="ECO:0000313" key="2">
    <source>
        <dbReference type="Proteomes" id="UP000217334"/>
    </source>
</evidence>
<evidence type="ECO:0000313" key="1">
    <source>
        <dbReference type="EMBL" id="ATA80064.1"/>
    </source>
</evidence>
<gene>
    <name evidence="1" type="ORF">CGC59_10395</name>
</gene>
<reference evidence="2" key="1">
    <citation type="submission" date="2017-06" db="EMBL/GenBank/DDBJ databases">
        <title>Capnocytophaga spp. assemblies.</title>
        <authorList>
            <person name="Gulvik C.A."/>
        </authorList>
    </citation>
    <scope>NUCLEOTIDE SEQUENCE [LARGE SCALE GENOMIC DNA]</scope>
    <source>
        <strain evidence="2">H4486</strain>
    </source>
</reference>
<dbReference type="GeneID" id="78162945"/>
<proteinExistence type="predicted"/>
<dbReference type="AlphaFoldDB" id="A0A250F4H6"/>
<accession>A0A250F4H6</accession>
<organism evidence="1 2">
    <name type="scientific">Capnocytophaga sputigena</name>
    <dbReference type="NCBI Taxonomy" id="1019"/>
    <lineage>
        <taxon>Bacteria</taxon>
        <taxon>Pseudomonadati</taxon>
        <taxon>Bacteroidota</taxon>
        <taxon>Flavobacteriia</taxon>
        <taxon>Flavobacteriales</taxon>
        <taxon>Flavobacteriaceae</taxon>
        <taxon>Capnocytophaga</taxon>
    </lineage>
</organism>
<dbReference type="Proteomes" id="UP000217334">
    <property type="component" value="Chromosome"/>
</dbReference>
<dbReference type="EMBL" id="CP022383">
    <property type="protein sequence ID" value="ATA80064.1"/>
    <property type="molecule type" value="Genomic_DNA"/>
</dbReference>
<sequence length="83" mass="9848">MKLFKQKTWQFETSGVEGEVKLFGVNIFDYKWQETGEYVKVTDPLYHAERSFCLYKVVINGETHSFVAGEFSNMIWGFYLLKY</sequence>
<protein>
    <submittedName>
        <fullName evidence="1">Uncharacterized protein</fullName>
    </submittedName>
</protein>
<dbReference type="RefSeq" id="WP_095898914.1">
    <property type="nucleotide sequence ID" value="NZ_CAJPRX010000006.1"/>
</dbReference>